<dbReference type="AlphaFoldDB" id="A0A9P8CE93"/>
<evidence type="ECO:0000256" key="6">
    <source>
        <dbReference type="ARBA" id="ARBA00022771"/>
    </source>
</evidence>
<keyword evidence="5" id="KW-0479">Metal-binding</keyword>
<feature type="domain" description="C2H2-type" evidence="12">
    <location>
        <begin position="34"/>
        <end position="63"/>
    </location>
</feature>
<keyword evidence="3" id="KW-0963">Cytoplasm</keyword>
<dbReference type="GO" id="GO:0005737">
    <property type="term" value="C:cytoplasm"/>
    <property type="evidence" value="ECO:0007669"/>
    <property type="project" value="UniProtKB-SubCell"/>
</dbReference>
<dbReference type="Pfam" id="PF12171">
    <property type="entry name" value="zf-C2H2_jaz"/>
    <property type="match status" value="1"/>
</dbReference>
<comment type="similarity">
    <text evidence="9">Belongs to the ZNF593/BUD20 C2H2-type zinc-finger protein family.</text>
</comment>
<feature type="region of interest" description="Disordered" evidence="11">
    <location>
        <begin position="1"/>
        <end position="21"/>
    </location>
</feature>
<reference evidence="13" key="1">
    <citation type="journal article" date="2021" name="IMA Fungus">
        <title>Genomic characterization of three marine fungi, including Emericellopsis atlantica sp. nov. with signatures of a generalist lifestyle and marine biomass degradation.</title>
        <authorList>
            <person name="Hagestad O.C."/>
            <person name="Hou L."/>
            <person name="Andersen J.H."/>
            <person name="Hansen E.H."/>
            <person name="Altermark B."/>
            <person name="Li C."/>
            <person name="Kuhnert E."/>
            <person name="Cox R.J."/>
            <person name="Crous P.W."/>
            <person name="Spatafora J.W."/>
            <person name="Lail K."/>
            <person name="Amirebrahimi M."/>
            <person name="Lipzen A."/>
            <person name="Pangilinan J."/>
            <person name="Andreopoulos W."/>
            <person name="Hayes R.D."/>
            <person name="Ng V."/>
            <person name="Grigoriev I.V."/>
            <person name="Jackson S.A."/>
            <person name="Sutton T.D.S."/>
            <person name="Dobson A.D.W."/>
            <person name="Rama T."/>
        </authorList>
    </citation>
    <scope>NUCLEOTIDE SEQUENCE</scope>
    <source>
        <strain evidence="13">TRa3180A</strain>
    </source>
</reference>
<proteinExistence type="inferred from homology"/>
<evidence type="ECO:0000256" key="9">
    <source>
        <dbReference type="ARBA" id="ARBA00038064"/>
    </source>
</evidence>
<dbReference type="InterPro" id="IPR013087">
    <property type="entry name" value="Znf_C2H2_type"/>
</dbReference>
<evidence type="ECO:0000313" key="13">
    <source>
        <dbReference type="EMBL" id="KAG9243868.1"/>
    </source>
</evidence>
<accession>A0A9P8CE93</accession>
<comment type="subcellular location">
    <subcellularLocation>
        <location evidence="2">Cytoplasm</location>
    </subcellularLocation>
    <subcellularLocation>
        <location evidence="1">Nucleus</location>
    </subcellularLocation>
</comment>
<dbReference type="PROSITE" id="PS50157">
    <property type="entry name" value="ZINC_FINGER_C2H2_2"/>
    <property type="match status" value="1"/>
</dbReference>
<dbReference type="Gene3D" id="3.30.160.60">
    <property type="entry name" value="Classic Zinc Finger"/>
    <property type="match status" value="1"/>
</dbReference>
<dbReference type="Proteomes" id="UP000887226">
    <property type="component" value="Unassembled WGS sequence"/>
</dbReference>
<dbReference type="InterPro" id="IPR036236">
    <property type="entry name" value="Znf_C2H2_sf"/>
</dbReference>
<evidence type="ECO:0000256" key="7">
    <source>
        <dbReference type="ARBA" id="ARBA00022833"/>
    </source>
</evidence>
<evidence type="ECO:0000259" key="12">
    <source>
        <dbReference type="PROSITE" id="PS50157"/>
    </source>
</evidence>
<protein>
    <recommendedName>
        <fullName evidence="12">C2H2-type domain-containing protein</fullName>
    </recommendedName>
</protein>
<dbReference type="SMART" id="SM00451">
    <property type="entry name" value="ZnF_U1"/>
    <property type="match status" value="1"/>
</dbReference>
<dbReference type="OrthoDB" id="24683at2759"/>
<dbReference type="GO" id="GO:0042254">
    <property type="term" value="P:ribosome biogenesis"/>
    <property type="evidence" value="ECO:0007669"/>
    <property type="project" value="UniProtKB-KW"/>
</dbReference>
<keyword evidence="7" id="KW-0862">Zinc</keyword>
<dbReference type="GO" id="GO:0008270">
    <property type="term" value="F:zinc ion binding"/>
    <property type="evidence" value="ECO:0007669"/>
    <property type="project" value="UniProtKB-KW"/>
</dbReference>
<dbReference type="EMBL" id="MU253946">
    <property type="protein sequence ID" value="KAG9243868.1"/>
    <property type="molecule type" value="Genomic_DNA"/>
</dbReference>
<name>A0A9P8CE93_9HELO</name>
<evidence type="ECO:0000256" key="3">
    <source>
        <dbReference type="ARBA" id="ARBA00022490"/>
    </source>
</evidence>
<feature type="region of interest" description="Disordered" evidence="11">
    <location>
        <begin position="53"/>
        <end position="106"/>
    </location>
</feature>
<organism evidence="13 14">
    <name type="scientific">Calycina marina</name>
    <dbReference type="NCBI Taxonomy" id="1763456"/>
    <lineage>
        <taxon>Eukaryota</taxon>
        <taxon>Fungi</taxon>
        <taxon>Dikarya</taxon>
        <taxon>Ascomycota</taxon>
        <taxon>Pezizomycotina</taxon>
        <taxon>Leotiomycetes</taxon>
        <taxon>Helotiales</taxon>
        <taxon>Pezizellaceae</taxon>
        <taxon>Calycina</taxon>
    </lineage>
</organism>
<keyword evidence="8" id="KW-0539">Nucleus</keyword>
<dbReference type="PANTHER" id="PTHR46095">
    <property type="entry name" value="ZINC FINGER PROTEIN 593"/>
    <property type="match status" value="1"/>
</dbReference>
<evidence type="ECO:0000256" key="5">
    <source>
        <dbReference type="ARBA" id="ARBA00022723"/>
    </source>
</evidence>
<dbReference type="FunFam" id="3.30.160.60:FF:000299">
    <property type="entry name" value="Zinc finger protein 593"/>
    <property type="match status" value="1"/>
</dbReference>
<dbReference type="InterPro" id="IPR022755">
    <property type="entry name" value="Znf_C2H2_jaz"/>
</dbReference>
<evidence type="ECO:0000256" key="2">
    <source>
        <dbReference type="ARBA" id="ARBA00004496"/>
    </source>
</evidence>
<dbReference type="InterPro" id="IPR003604">
    <property type="entry name" value="Matrin/U1-like-C_Znf_C2H2"/>
</dbReference>
<evidence type="ECO:0000256" key="1">
    <source>
        <dbReference type="ARBA" id="ARBA00004123"/>
    </source>
</evidence>
<dbReference type="GO" id="GO:0043021">
    <property type="term" value="F:ribonucleoprotein complex binding"/>
    <property type="evidence" value="ECO:0007669"/>
    <property type="project" value="UniProtKB-ARBA"/>
</dbReference>
<evidence type="ECO:0000256" key="8">
    <source>
        <dbReference type="ARBA" id="ARBA00023242"/>
    </source>
</evidence>
<evidence type="ECO:0000256" key="4">
    <source>
        <dbReference type="ARBA" id="ARBA00022517"/>
    </source>
</evidence>
<evidence type="ECO:0000256" key="10">
    <source>
        <dbReference type="PROSITE-ProRule" id="PRU00042"/>
    </source>
</evidence>
<dbReference type="GO" id="GO:0005634">
    <property type="term" value="C:nucleus"/>
    <property type="evidence" value="ECO:0007669"/>
    <property type="project" value="UniProtKB-SubCell"/>
</dbReference>
<keyword evidence="14" id="KW-1185">Reference proteome</keyword>
<comment type="caution">
    <text evidence="13">The sequence shown here is derived from an EMBL/GenBank/DDBJ whole genome shotgun (WGS) entry which is preliminary data.</text>
</comment>
<gene>
    <name evidence="13" type="ORF">BJ878DRAFT_422671</name>
</gene>
<dbReference type="GO" id="GO:0003676">
    <property type="term" value="F:nucleic acid binding"/>
    <property type="evidence" value="ECO:0007669"/>
    <property type="project" value="InterPro"/>
</dbReference>
<dbReference type="PANTHER" id="PTHR46095:SF1">
    <property type="entry name" value="ZINC FINGER PROTEIN 593"/>
    <property type="match status" value="1"/>
</dbReference>
<feature type="compositionally biased region" description="Basic residues" evidence="11">
    <location>
        <begin position="53"/>
        <end position="64"/>
    </location>
</feature>
<evidence type="ECO:0000256" key="11">
    <source>
        <dbReference type="SAM" id="MobiDB-lite"/>
    </source>
</evidence>
<dbReference type="InterPro" id="IPR051879">
    <property type="entry name" value="C2H2-ZF_Maturation_Protein"/>
</dbReference>
<dbReference type="SUPFAM" id="SSF57667">
    <property type="entry name" value="beta-beta-alpha zinc fingers"/>
    <property type="match status" value="1"/>
</dbReference>
<sequence>RDLDQIHADLRSPKHLAEHTNTKAAEDLPGLGQFYCVECAKWFETDKSLVTHRKGSNHKRRLKALKTEPYTQREAEAATGQGPSDNGTRHAPRHMEVEIGSNALAT</sequence>
<keyword evidence="6 10" id="KW-0863">Zinc-finger</keyword>
<feature type="non-terminal residue" evidence="13">
    <location>
        <position position="1"/>
    </location>
</feature>
<evidence type="ECO:0000313" key="14">
    <source>
        <dbReference type="Proteomes" id="UP000887226"/>
    </source>
</evidence>
<dbReference type="PROSITE" id="PS00028">
    <property type="entry name" value="ZINC_FINGER_C2H2_1"/>
    <property type="match status" value="1"/>
</dbReference>
<keyword evidence="4" id="KW-0690">Ribosome biogenesis</keyword>